<evidence type="ECO:0000313" key="2">
    <source>
        <dbReference type="Ensembl" id="ENSCAFP00040017568.1"/>
    </source>
</evidence>
<feature type="compositionally biased region" description="Basic residues" evidence="1">
    <location>
        <begin position="71"/>
        <end position="80"/>
    </location>
</feature>
<dbReference type="AlphaFoldDB" id="A0A8C0YVB4"/>
<feature type="compositionally biased region" description="Gly residues" evidence="1">
    <location>
        <begin position="10"/>
        <end position="21"/>
    </location>
</feature>
<evidence type="ECO:0000313" key="3">
    <source>
        <dbReference type="Proteomes" id="UP000694542"/>
    </source>
</evidence>
<organism evidence="2 3">
    <name type="scientific">Canis lupus familiaris</name>
    <name type="common">Dog</name>
    <name type="synonym">Canis familiaris</name>
    <dbReference type="NCBI Taxonomy" id="9615"/>
    <lineage>
        <taxon>Eukaryota</taxon>
        <taxon>Metazoa</taxon>
        <taxon>Chordata</taxon>
        <taxon>Craniata</taxon>
        <taxon>Vertebrata</taxon>
        <taxon>Euteleostomi</taxon>
        <taxon>Mammalia</taxon>
        <taxon>Eutheria</taxon>
        <taxon>Laurasiatheria</taxon>
        <taxon>Carnivora</taxon>
        <taxon>Caniformia</taxon>
        <taxon>Canidae</taxon>
        <taxon>Canis</taxon>
    </lineage>
</organism>
<dbReference type="Proteomes" id="UP000694542">
    <property type="component" value="Chromosome 38"/>
</dbReference>
<feature type="compositionally biased region" description="Gly residues" evidence="1">
    <location>
        <begin position="105"/>
        <end position="114"/>
    </location>
</feature>
<accession>A0A8C0YVB4</accession>
<reference evidence="2" key="2">
    <citation type="submission" date="2025-08" db="UniProtKB">
        <authorList>
            <consortium name="Ensembl"/>
        </authorList>
    </citation>
    <scope>IDENTIFICATION</scope>
</reference>
<feature type="compositionally biased region" description="Basic residues" evidence="1">
    <location>
        <begin position="247"/>
        <end position="277"/>
    </location>
</feature>
<proteinExistence type="predicted"/>
<evidence type="ECO:0000256" key="1">
    <source>
        <dbReference type="SAM" id="MobiDB-lite"/>
    </source>
</evidence>
<dbReference type="Ensembl" id="ENSCAFT00040020253.1">
    <property type="protein sequence ID" value="ENSCAFP00040017568.1"/>
    <property type="gene ID" value="ENSCAFG00040010982.1"/>
</dbReference>
<feature type="region of interest" description="Disordered" evidence="1">
    <location>
        <begin position="1"/>
        <end position="28"/>
    </location>
</feature>
<reference evidence="2" key="1">
    <citation type="submission" date="2018-10" db="EMBL/GenBank/DDBJ databases">
        <title>De novo assembly of a Great Dane genome.</title>
        <authorList>
            <person name="Kidd J.M."/>
            <person name="Pendleton A.L."/>
            <person name="Shen F."/>
            <person name="Emery S."/>
        </authorList>
    </citation>
    <scope>NUCLEOTIDE SEQUENCE [LARGE SCALE GENOMIC DNA]</scope>
    <source>
        <strain evidence="2">Great Dane</strain>
    </source>
</reference>
<sequence>RDHKPWGRGQKAGGRGRGRGVGSPHFPLDRKRFTISRRGLTRVVAEIGLLSLEKVNSGLISCGTPRGDPKPKKKKPKTKKQNLSEHLLRDTGRSGPAPRPHCRRGGGGGGGGEGEGPDHVCRGKARPGRGRGAGEGGRGGGPGARGCAGTGNEGSEAAAITDVPVTLQLLQRRPLFAEPVLGGRGGGAGGPRRQELLEGAGGRAGSAAAAHPVHRGRGAAPQAALDLPQPPEGFQEPRRLGAPRAAGSRHRRGRRALARERRRRPGQAGRARGHIPARRTSGSAGRGLQPPLRLPGPQAAMTPEAPSAPGARPEVGEEPINLEGPRGRGRGPGGGVAADAEGAGPPPALGLAQRELPACARYLLHPAGARCCPGRPQNLRLVALLVEARPSAPRP</sequence>
<feature type="compositionally biased region" description="Gly residues" evidence="1">
    <location>
        <begin position="130"/>
        <end position="152"/>
    </location>
</feature>
<feature type="compositionally biased region" description="Low complexity" evidence="1">
    <location>
        <begin position="286"/>
        <end position="300"/>
    </location>
</feature>
<name>A0A8C0YVB4_CANLF</name>
<feature type="compositionally biased region" description="Basic and acidic residues" evidence="1">
    <location>
        <begin position="82"/>
        <end position="92"/>
    </location>
</feature>
<feature type="region of interest" description="Disordered" evidence="1">
    <location>
        <begin position="56"/>
        <end position="155"/>
    </location>
</feature>
<feature type="region of interest" description="Disordered" evidence="1">
    <location>
        <begin position="178"/>
        <end position="349"/>
    </location>
</feature>
<protein>
    <submittedName>
        <fullName evidence="2">Uncharacterized protein</fullName>
    </submittedName>
</protein>